<dbReference type="PANTHER" id="PTHR37725">
    <property type="match status" value="1"/>
</dbReference>
<comment type="caution">
    <text evidence="2">The sequence shown here is derived from an EMBL/GenBank/DDBJ whole genome shotgun (WGS) entry which is preliminary data.</text>
</comment>
<gene>
    <name evidence="2" type="ORF">Lalb_Chr06g0170171</name>
</gene>
<protein>
    <submittedName>
        <fullName evidence="2">Uncharacterized protein</fullName>
    </submittedName>
</protein>
<dbReference type="OrthoDB" id="1623146at2759"/>
<dbReference type="EMBL" id="WOCE01000006">
    <property type="protein sequence ID" value="KAE9612176.1"/>
    <property type="molecule type" value="Genomic_DNA"/>
</dbReference>
<reference evidence="3" key="1">
    <citation type="journal article" date="2020" name="Nat. Commun.">
        <title>Genome sequence of the cluster root forming white lupin.</title>
        <authorList>
            <person name="Hufnagel B."/>
            <person name="Marques A."/>
            <person name="Soriano A."/>
            <person name="Marques L."/>
            <person name="Divol F."/>
            <person name="Doumas P."/>
            <person name="Sallet E."/>
            <person name="Mancinotti D."/>
            <person name="Carrere S."/>
            <person name="Marande W."/>
            <person name="Arribat S."/>
            <person name="Keller J."/>
            <person name="Huneau C."/>
            <person name="Blein T."/>
            <person name="Aime D."/>
            <person name="Laguerre M."/>
            <person name="Taylor J."/>
            <person name="Schubert V."/>
            <person name="Nelson M."/>
            <person name="Geu-Flores F."/>
            <person name="Crespi M."/>
            <person name="Gallardo-Guerrero K."/>
            <person name="Delaux P.-M."/>
            <person name="Salse J."/>
            <person name="Berges H."/>
            <person name="Guyot R."/>
            <person name="Gouzy J."/>
            <person name="Peret B."/>
        </authorList>
    </citation>
    <scope>NUCLEOTIDE SEQUENCE [LARGE SCALE GENOMIC DNA]</scope>
    <source>
        <strain evidence="3">cv. Amiga</strain>
    </source>
</reference>
<evidence type="ECO:0000313" key="2">
    <source>
        <dbReference type="EMBL" id="KAE9612176.1"/>
    </source>
</evidence>
<feature type="region of interest" description="Disordered" evidence="1">
    <location>
        <begin position="130"/>
        <end position="157"/>
    </location>
</feature>
<keyword evidence="3" id="KW-1185">Reference proteome</keyword>
<name>A0A6A4QFE2_LUPAL</name>
<dbReference type="Proteomes" id="UP000447434">
    <property type="component" value="Chromosome 6"/>
</dbReference>
<dbReference type="AlphaFoldDB" id="A0A6A4QFE2"/>
<dbReference type="PANTHER" id="PTHR37725:SF1">
    <property type="match status" value="1"/>
</dbReference>
<feature type="compositionally biased region" description="Gly residues" evidence="1">
    <location>
        <begin position="132"/>
        <end position="146"/>
    </location>
</feature>
<organism evidence="2 3">
    <name type="scientific">Lupinus albus</name>
    <name type="common">White lupine</name>
    <name type="synonym">Lupinus termis</name>
    <dbReference type="NCBI Taxonomy" id="3870"/>
    <lineage>
        <taxon>Eukaryota</taxon>
        <taxon>Viridiplantae</taxon>
        <taxon>Streptophyta</taxon>
        <taxon>Embryophyta</taxon>
        <taxon>Tracheophyta</taxon>
        <taxon>Spermatophyta</taxon>
        <taxon>Magnoliopsida</taxon>
        <taxon>eudicotyledons</taxon>
        <taxon>Gunneridae</taxon>
        <taxon>Pentapetalae</taxon>
        <taxon>rosids</taxon>
        <taxon>fabids</taxon>
        <taxon>Fabales</taxon>
        <taxon>Fabaceae</taxon>
        <taxon>Papilionoideae</taxon>
        <taxon>50 kb inversion clade</taxon>
        <taxon>genistoids sensu lato</taxon>
        <taxon>core genistoids</taxon>
        <taxon>Genisteae</taxon>
        <taxon>Lupinus</taxon>
    </lineage>
</organism>
<proteinExistence type="predicted"/>
<evidence type="ECO:0000256" key="1">
    <source>
        <dbReference type="SAM" id="MobiDB-lite"/>
    </source>
</evidence>
<accession>A0A6A4QFE2</accession>
<evidence type="ECO:0000313" key="3">
    <source>
        <dbReference type="Proteomes" id="UP000447434"/>
    </source>
</evidence>
<sequence length="157" mass="17606">MEDLQSLVIDTNIMGKSEDHDEHLLQSGLLKTSFWDMCDTYYEFQTEAGKSVDPRTLRLLEFFRELYYRKIETFKKMVPDDGIHEEFVELFRRISSLMKLAKSKSGTRTIQRSLSVGSELKLDRFKVKTVNAGGGSGTGGGGNGQGDKGKGKVANTK</sequence>